<keyword evidence="2" id="KW-1185">Reference proteome</keyword>
<dbReference type="Proteomes" id="UP000291485">
    <property type="component" value="Unassembled WGS sequence"/>
</dbReference>
<organism evidence="1 2">
    <name type="scientific">Pedobacter frigidisoli</name>
    <dbReference type="NCBI Taxonomy" id="2530455"/>
    <lineage>
        <taxon>Bacteria</taxon>
        <taxon>Pseudomonadati</taxon>
        <taxon>Bacteroidota</taxon>
        <taxon>Sphingobacteriia</taxon>
        <taxon>Sphingobacteriales</taxon>
        <taxon>Sphingobacteriaceae</taxon>
        <taxon>Pedobacter</taxon>
    </lineage>
</organism>
<dbReference type="AlphaFoldDB" id="A0A4R0NB59"/>
<gene>
    <name evidence="1" type="ORF">EZ449_21965</name>
</gene>
<name>A0A4R0NB59_9SPHI</name>
<dbReference type="EMBL" id="SJSN01000035">
    <property type="protein sequence ID" value="TCC97488.1"/>
    <property type="molecule type" value="Genomic_DNA"/>
</dbReference>
<evidence type="ECO:0000313" key="2">
    <source>
        <dbReference type="Proteomes" id="UP000291485"/>
    </source>
</evidence>
<protein>
    <submittedName>
        <fullName evidence="1">DUF2971 domain-containing protein</fullName>
    </submittedName>
</protein>
<accession>A0A4R0NB59</accession>
<evidence type="ECO:0000313" key="1">
    <source>
        <dbReference type="EMBL" id="TCC97488.1"/>
    </source>
</evidence>
<dbReference type="RefSeq" id="WP_131562963.1">
    <property type="nucleotide sequence ID" value="NZ_SJSN01000035.1"/>
</dbReference>
<comment type="caution">
    <text evidence="1">The sequence shown here is derived from an EMBL/GenBank/DDBJ whole genome shotgun (WGS) entry which is preliminary data.</text>
</comment>
<dbReference type="OrthoDB" id="190848at2"/>
<proteinExistence type="predicted"/>
<reference evidence="1 2" key="1">
    <citation type="submission" date="2019-02" db="EMBL/GenBank/DDBJ databases">
        <title>Pedobacter sp. RP-3-11 sp. nov., isolated from Arctic soil.</title>
        <authorList>
            <person name="Dahal R.H."/>
        </authorList>
    </citation>
    <scope>NUCLEOTIDE SEQUENCE [LARGE SCALE GENOMIC DNA]</scope>
    <source>
        <strain evidence="1 2">RP-3-11</strain>
    </source>
</reference>
<sequence>MNEGQIQLVETDFTDLENVEKPEMVYKYRSWGKGEPNSDNVLLKNELYLAPPSGFLDEFDCKIPVRYDLLSDEEVLKWGEPIVRRVHSRWNDEAIKREVKYLSANLPFKDPIKMKAFEEEEWKSYDQKAGVLSLCTNPLNADMWQMYGDNNQGICYGYEPNSLIRSCRFGGGGSVIYGKELPIIHPFMSPTLMGSIRVYCKLDKWRFEEEYRIREFNESLVNRSNRVRAYSDDILKEVTLGSKFSNESIPDIINILKQKGSLAILYKCKLINGSLIRIEIKY</sequence>